<evidence type="ECO:0000313" key="9">
    <source>
        <dbReference type="EMBL" id="PAQ12258.1"/>
    </source>
</evidence>
<dbReference type="Proteomes" id="UP000216442">
    <property type="component" value="Unassembled WGS sequence"/>
</dbReference>
<evidence type="ECO:0000259" key="8">
    <source>
        <dbReference type="Pfam" id="PF13807"/>
    </source>
</evidence>
<keyword evidence="2" id="KW-1003">Cell membrane</keyword>
<keyword evidence="10" id="KW-1185">Reference proteome</keyword>
<dbReference type="InterPro" id="IPR032807">
    <property type="entry name" value="GNVR"/>
</dbReference>
<gene>
    <name evidence="9" type="ORF">CIT26_01320</name>
</gene>
<protein>
    <recommendedName>
        <fullName evidence="11">Polysaccharide chain length determinant N-terminal domain-containing protein</fullName>
    </recommendedName>
</protein>
<evidence type="ECO:0000256" key="3">
    <source>
        <dbReference type="ARBA" id="ARBA00022692"/>
    </source>
</evidence>
<keyword evidence="5 6" id="KW-0472">Membrane</keyword>
<evidence type="ECO:0000256" key="5">
    <source>
        <dbReference type="ARBA" id="ARBA00023136"/>
    </source>
</evidence>
<comment type="subcellular location">
    <subcellularLocation>
        <location evidence="1">Cell membrane</location>
        <topology evidence="1">Multi-pass membrane protein</topology>
    </subcellularLocation>
</comment>
<feature type="domain" description="Tyrosine-protein kinase G-rich" evidence="8">
    <location>
        <begin position="313"/>
        <end position="389"/>
    </location>
</feature>
<sequence>MRWWRRTSSCWWFQPASSSLAERPSFARRRLATQAGCEDICRRPNPRRWSTRPIVSGRRGVCMFATDHFVVQPSGSPHQPIPPKDRDELTAKDILRFVRSSWRLCLLWMVVSLGVGGAYAVLSPGYYTAYATILLSSPPASQPGEAEADERVYVESQIQVIQSDEVVGRVVDHTGLAEDEEFVMDDSLRARISSYVRSQLASLFGTELPTAEPNIRHEAMVLVRRAFSVHQLGSSRAVEIGVTSSDPQFSAMLANAIAGGYIGSQRERRQAARAEETSDLHKRLAELREKAFVTEPLKKLPSDPESAERARVLFREQQSAAEVYRSLYNALLQRTHSDFSASSLIPSARVITAAEPPRRRSWPPTVLMVALSVMAGGVAGVGHALIRQAMNHRLMTVEDVHRSTGLDRIVGIPRIPRRRWNVVGPCGQSLQPVYSKDAPELHSSLSKIATRMRGVQGQVSKIATRMRGVQGRQGGFVIGVASPLGKSGSSTVAVHLARVIAATGQKTLLVDANWQKPSMDQPMLNTEPGRKLARAFATIPADQEGLEVLVLRPTGSISDLNASLSISAALQHLQQEYSCIVVDFHSTDRTADLEAAMGVISEVLLVLKARRTFADHLEGILRIIPAEKLSAVILTRINRAAFSPNREYRP</sequence>
<organism evidence="9 10">
    <name type="scientific">Mesorhizobium temperatum</name>
    <dbReference type="NCBI Taxonomy" id="241416"/>
    <lineage>
        <taxon>Bacteria</taxon>
        <taxon>Pseudomonadati</taxon>
        <taxon>Pseudomonadota</taxon>
        <taxon>Alphaproteobacteria</taxon>
        <taxon>Hyphomicrobiales</taxon>
        <taxon>Phyllobacteriaceae</taxon>
        <taxon>Mesorhizobium</taxon>
    </lineage>
</organism>
<accession>A0A271LYK3</accession>
<proteinExistence type="predicted"/>
<evidence type="ECO:0000256" key="4">
    <source>
        <dbReference type="ARBA" id="ARBA00022989"/>
    </source>
</evidence>
<comment type="caution">
    <text evidence="9">The sequence shown here is derived from an EMBL/GenBank/DDBJ whole genome shotgun (WGS) entry which is preliminary data.</text>
</comment>
<dbReference type="InterPro" id="IPR050445">
    <property type="entry name" value="Bact_polysacc_biosynth/exp"/>
</dbReference>
<keyword evidence="4 6" id="KW-1133">Transmembrane helix</keyword>
<reference evidence="9 10" key="1">
    <citation type="submission" date="2017-08" db="EMBL/GenBank/DDBJ databases">
        <title>Mesorhizobium wenxinae sp. nov., a novel rhizobial species isolated from root nodules of chickpea (Cicer arietinum L.).</title>
        <authorList>
            <person name="Zhang J."/>
        </authorList>
    </citation>
    <scope>NUCLEOTIDE SEQUENCE [LARGE SCALE GENOMIC DNA]</scope>
    <source>
        <strain evidence="9 10">SDW018</strain>
    </source>
</reference>
<dbReference type="AlphaFoldDB" id="A0A271LYK3"/>
<keyword evidence="3 6" id="KW-0812">Transmembrane</keyword>
<dbReference type="Pfam" id="PF02706">
    <property type="entry name" value="Wzz"/>
    <property type="match status" value="1"/>
</dbReference>
<dbReference type="Pfam" id="PF13807">
    <property type="entry name" value="GNVR"/>
    <property type="match status" value="1"/>
</dbReference>
<evidence type="ECO:0000259" key="7">
    <source>
        <dbReference type="Pfam" id="PF02706"/>
    </source>
</evidence>
<dbReference type="SUPFAM" id="SSF52540">
    <property type="entry name" value="P-loop containing nucleoside triphosphate hydrolases"/>
    <property type="match status" value="1"/>
</dbReference>
<dbReference type="GO" id="GO:0005886">
    <property type="term" value="C:plasma membrane"/>
    <property type="evidence" value="ECO:0007669"/>
    <property type="project" value="UniProtKB-SubCell"/>
</dbReference>
<dbReference type="InterPro" id="IPR003856">
    <property type="entry name" value="LPS_length_determ_N"/>
</dbReference>
<feature type="domain" description="Polysaccharide chain length determinant N-terminal" evidence="7">
    <location>
        <begin position="89"/>
        <end position="173"/>
    </location>
</feature>
<dbReference type="EMBL" id="NPKJ01000006">
    <property type="protein sequence ID" value="PAQ12258.1"/>
    <property type="molecule type" value="Genomic_DNA"/>
</dbReference>
<dbReference type="GO" id="GO:0004713">
    <property type="term" value="F:protein tyrosine kinase activity"/>
    <property type="evidence" value="ECO:0007669"/>
    <property type="project" value="TreeGrafter"/>
</dbReference>
<evidence type="ECO:0000313" key="10">
    <source>
        <dbReference type="Proteomes" id="UP000216442"/>
    </source>
</evidence>
<dbReference type="InterPro" id="IPR027417">
    <property type="entry name" value="P-loop_NTPase"/>
</dbReference>
<evidence type="ECO:0000256" key="2">
    <source>
        <dbReference type="ARBA" id="ARBA00022475"/>
    </source>
</evidence>
<evidence type="ECO:0000256" key="6">
    <source>
        <dbReference type="SAM" id="Phobius"/>
    </source>
</evidence>
<evidence type="ECO:0008006" key="11">
    <source>
        <dbReference type="Google" id="ProtNLM"/>
    </source>
</evidence>
<feature type="transmembrane region" description="Helical" evidence="6">
    <location>
        <begin position="104"/>
        <end position="127"/>
    </location>
</feature>
<dbReference type="PANTHER" id="PTHR32309">
    <property type="entry name" value="TYROSINE-PROTEIN KINASE"/>
    <property type="match status" value="1"/>
</dbReference>
<name>A0A271LYK3_9HYPH</name>
<dbReference type="PANTHER" id="PTHR32309:SF13">
    <property type="entry name" value="FERRIC ENTEROBACTIN TRANSPORT PROTEIN FEPE"/>
    <property type="match status" value="1"/>
</dbReference>
<dbReference type="Gene3D" id="3.40.50.300">
    <property type="entry name" value="P-loop containing nucleotide triphosphate hydrolases"/>
    <property type="match status" value="1"/>
</dbReference>
<evidence type="ECO:0000256" key="1">
    <source>
        <dbReference type="ARBA" id="ARBA00004651"/>
    </source>
</evidence>